<dbReference type="GO" id="GO:0005886">
    <property type="term" value="C:plasma membrane"/>
    <property type="evidence" value="ECO:0007669"/>
    <property type="project" value="UniProtKB-SubCell"/>
</dbReference>
<dbReference type="AlphaFoldDB" id="A0A150WR42"/>
<name>A0A150WR42_BDEBC</name>
<evidence type="ECO:0000256" key="3">
    <source>
        <dbReference type="ARBA" id="ARBA00022692"/>
    </source>
</evidence>
<evidence type="ECO:0000256" key="5">
    <source>
        <dbReference type="ARBA" id="ARBA00023136"/>
    </source>
</evidence>
<reference evidence="7 8" key="1">
    <citation type="submission" date="2016-03" db="EMBL/GenBank/DDBJ databases">
        <authorList>
            <person name="Ploux O."/>
        </authorList>
    </citation>
    <scope>NUCLEOTIDE SEQUENCE [LARGE SCALE GENOMIC DNA]</scope>
    <source>
        <strain evidence="7 8">R0</strain>
    </source>
</reference>
<dbReference type="OrthoDB" id="5296065at2"/>
<evidence type="ECO:0000256" key="4">
    <source>
        <dbReference type="ARBA" id="ARBA00022989"/>
    </source>
</evidence>
<feature type="transmembrane region" description="Helical" evidence="6">
    <location>
        <begin position="50"/>
        <end position="71"/>
    </location>
</feature>
<comment type="subcellular location">
    <subcellularLocation>
        <location evidence="1">Cell membrane</location>
        <topology evidence="1">Multi-pass membrane protein</topology>
    </subcellularLocation>
</comment>
<dbReference type="EMBL" id="LUKE01000001">
    <property type="protein sequence ID" value="KYG66963.1"/>
    <property type="molecule type" value="Genomic_DNA"/>
</dbReference>
<dbReference type="Pfam" id="PF03626">
    <property type="entry name" value="COX4_pro"/>
    <property type="match status" value="1"/>
</dbReference>
<keyword evidence="8" id="KW-1185">Reference proteome</keyword>
<evidence type="ECO:0000256" key="6">
    <source>
        <dbReference type="SAM" id="Phobius"/>
    </source>
</evidence>
<evidence type="ECO:0000256" key="2">
    <source>
        <dbReference type="ARBA" id="ARBA00022475"/>
    </source>
</evidence>
<dbReference type="RefSeq" id="WP_061834540.1">
    <property type="nucleotide sequence ID" value="NZ_LUKE01000001.1"/>
</dbReference>
<dbReference type="NCBIfam" id="TIGR02229">
    <property type="entry name" value="caa3_sub_IV"/>
    <property type="match status" value="1"/>
</dbReference>
<keyword evidence="5 6" id="KW-0472">Membrane</keyword>
<dbReference type="InterPro" id="IPR011743">
    <property type="entry name" value="Caa3_sub_IV"/>
</dbReference>
<protein>
    <recommendedName>
        <fullName evidence="9">Cytochrome C oxidase subunit IV</fullName>
    </recommendedName>
</protein>
<sequence>MAHHNHEHNDANVLHPHITPMSTYLKVGGALFGLTFLTVIAHQFHHQMGAFAAVVAFAIALVKAILVLLYFMHLKDDTNINRLIFASGFFFLAVLLFFSALDIWTRVVEISPL</sequence>
<feature type="transmembrane region" description="Helical" evidence="6">
    <location>
        <begin position="24"/>
        <end position="44"/>
    </location>
</feature>
<evidence type="ECO:0008006" key="9">
    <source>
        <dbReference type="Google" id="ProtNLM"/>
    </source>
</evidence>
<comment type="caution">
    <text evidence="7">The sequence shown here is derived from an EMBL/GenBank/DDBJ whole genome shotgun (WGS) entry which is preliminary data.</text>
</comment>
<dbReference type="Proteomes" id="UP000075320">
    <property type="component" value="Unassembled WGS sequence"/>
</dbReference>
<feature type="transmembrane region" description="Helical" evidence="6">
    <location>
        <begin position="83"/>
        <end position="104"/>
    </location>
</feature>
<accession>A0A150WR42</accession>
<gene>
    <name evidence="7" type="ORF">AZI86_08035</name>
</gene>
<proteinExistence type="predicted"/>
<evidence type="ECO:0000256" key="1">
    <source>
        <dbReference type="ARBA" id="ARBA00004651"/>
    </source>
</evidence>
<keyword evidence="2" id="KW-1003">Cell membrane</keyword>
<dbReference type="InterPro" id="IPR005171">
    <property type="entry name" value="Cyt_c_oxidase_su4_prok"/>
</dbReference>
<organism evidence="7 8">
    <name type="scientific">Bdellovibrio bacteriovorus</name>
    <dbReference type="NCBI Taxonomy" id="959"/>
    <lineage>
        <taxon>Bacteria</taxon>
        <taxon>Pseudomonadati</taxon>
        <taxon>Bdellovibrionota</taxon>
        <taxon>Bdellovibrionia</taxon>
        <taxon>Bdellovibrionales</taxon>
        <taxon>Pseudobdellovibrionaceae</taxon>
        <taxon>Bdellovibrio</taxon>
    </lineage>
</organism>
<evidence type="ECO:0000313" key="8">
    <source>
        <dbReference type="Proteomes" id="UP000075320"/>
    </source>
</evidence>
<keyword evidence="4 6" id="KW-1133">Transmembrane helix</keyword>
<keyword evidence="3 6" id="KW-0812">Transmembrane</keyword>
<evidence type="ECO:0000313" key="7">
    <source>
        <dbReference type="EMBL" id="KYG66963.1"/>
    </source>
</evidence>